<dbReference type="PANTHER" id="PTHR44591">
    <property type="entry name" value="STRESS RESPONSE REGULATOR PROTEIN 1"/>
    <property type="match status" value="1"/>
</dbReference>
<dbReference type="Gene3D" id="3.40.50.2300">
    <property type="match status" value="1"/>
</dbReference>
<organism evidence="4 5">
    <name type="scientific">Pigmentiphaga litoralis</name>
    <dbReference type="NCBI Taxonomy" id="516702"/>
    <lineage>
        <taxon>Bacteria</taxon>
        <taxon>Pseudomonadati</taxon>
        <taxon>Pseudomonadota</taxon>
        <taxon>Betaproteobacteria</taxon>
        <taxon>Burkholderiales</taxon>
        <taxon>Alcaligenaceae</taxon>
        <taxon>Pigmentiphaga</taxon>
    </lineage>
</organism>
<proteinExistence type="predicted"/>
<dbReference type="SMART" id="SM00448">
    <property type="entry name" value="REC"/>
    <property type="match status" value="1"/>
</dbReference>
<dbReference type="EMBL" id="JACBYR010000001">
    <property type="protein sequence ID" value="NYE81087.1"/>
    <property type="molecule type" value="Genomic_DNA"/>
</dbReference>
<dbReference type="GO" id="GO:0000160">
    <property type="term" value="P:phosphorelay signal transduction system"/>
    <property type="evidence" value="ECO:0007669"/>
    <property type="project" value="InterPro"/>
</dbReference>
<feature type="domain" description="Response regulatory" evidence="3">
    <location>
        <begin position="15"/>
        <end position="131"/>
    </location>
</feature>
<comment type="caution">
    <text evidence="4">The sequence shown here is derived from an EMBL/GenBank/DDBJ whole genome shotgun (WGS) entry which is preliminary data.</text>
</comment>
<name>A0A7Y9IQA2_9BURK</name>
<dbReference type="Proteomes" id="UP000542125">
    <property type="component" value="Unassembled WGS sequence"/>
</dbReference>
<feature type="modified residue" description="4-aspartylphosphate" evidence="2">
    <location>
        <position position="64"/>
    </location>
</feature>
<sequence length="153" mass="15769">MSPQETPSSSAPGKRVLIVDDDTMMVEILAQLLEGAGHAVSTANDGQAALLAAQDIRPDVVLLDIDLPGMDGYELARRLRADPRGGAMTIAALTGHGRRGDKHLAFQAGIDRRFCKPVGSQELIAFINQPAGATAAAVPPAASISATPPAPPA</sequence>
<accession>A0A7Y9IQA2</accession>
<evidence type="ECO:0000256" key="2">
    <source>
        <dbReference type="PROSITE-ProRule" id="PRU00169"/>
    </source>
</evidence>
<evidence type="ECO:0000259" key="3">
    <source>
        <dbReference type="PROSITE" id="PS50110"/>
    </source>
</evidence>
<evidence type="ECO:0000256" key="1">
    <source>
        <dbReference type="ARBA" id="ARBA00022553"/>
    </source>
</evidence>
<evidence type="ECO:0000313" key="5">
    <source>
        <dbReference type="Proteomes" id="UP000542125"/>
    </source>
</evidence>
<dbReference type="RefSeq" id="WP_179582761.1">
    <property type="nucleotide sequence ID" value="NZ_JACBYR010000001.1"/>
</dbReference>
<protein>
    <submittedName>
        <fullName evidence="4">CheY-like chemotaxis protein</fullName>
    </submittedName>
</protein>
<dbReference type="PROSITE" id="PS50110">
    <property type="entry name" value="RESPONSE_REGULATORY"/>
    <property type="match status" value="1"/>
</dbReference>
<dbReference type="InterPro" id="IPR011006">
    <property type="entry name" value="CheY-like_superfamily"/>
</dbReference>
<keyword evidence="5" id="KW-1185">Reference proteome</keyword>
<keyword evidence="1 2" id="KW-0597">Phosphoprotein</keyword>
<gene>
    <name evidence="4" type="ORF">FHW18_000358</name>
</gene>
<reference evidence="4 5" key="1">
    <citation type="submission" date="2020-07" db="EMBL/GenBank/DDBJ databases">
        <title>Genomic Encyclopedia of Type Strains, Phase IV (KMG-V): Genome sequencing to study the core and pangenomes of soil and plant-associated prokaryotes.</title>
        <authorList>
            <person name="Whitman W."/>
        </authorList>
    </citation>
    <scope>NUCLEOTIDE SEQUENCE [LARGE SCALE GENOMIC DNA]</scope>
    <source>
        <strain evidence="4 5">SAS40</strain>
    </source>
</reference>
<dbReference type="SUPFAM" id="SSF52172">
    <property type="entry name" value="CheY-like"/>
    <property type="match status" value="1"/>
</dbReference>
<dbReference type="InterPro" id="IPR001789">
    <property type="entry name" value="Sig_transdc_resp-reg_receiver"/>
</dbReference>
<dbReference type="AlphaFoldDB" id="A0A7Y9IQA2"/>
<dbReference type="PANTHER" id="PTHR44591:SF3">
    <property type="entry name" value="RESPONSE REGULATORY DOMAIN-CONTAINING PROTEIN"/>
    <property type="match status" value="1"/>
</dbReference>
<dbReference type="InterPro" id="IPR050595">
    <property type="entry name" value="Bact_response_regulator"/>
</dbReference>
<evidence type="ECO:0000313" key="4">
    <source>
        <dbReference type="EMBL" id="NYE81087.1"/>
    </source>
</evidence>
<dbReference type="Pfam" id="PF00072">
    <property type="entry name" value="Response_reg"/>
    <property type="match status" value="1"/>
</dbReference>